<evidence type="ECO:0000313" key="1">
    <source>
        <dbReference type="EMBL" id="KHG20980.1"/>
    </source>
</evidence>
<organism evidence="1 2">
    <name type="scientific">Gossypium arboreum</name>
    <name type="common">Tree cotton</name>
    <name type="synonym">Gossypium nanking</name>
    <dbReference type="NCBI Taxonomy" id="29729"/>
    <lineage>
        <taxon>Eukaryota</taxon>
        <taxon>Viridiplantae</taxon>
        <taxon>Streptophyta</taxon>
        <taxon>Embryophyta</taxon>
        <taxon>Tracheophyta</taxon>
        <taxon>Spermatophyta</taxon>
        <taxon>Magnoliopsida</taxon>
        <taxon>eudicotyledons</taxon>
        <taxon>Gunneridae</taxon>
        <taxon>Pentapetalae</taxon>
        <taxon>rosids</taxon>
        <taxon>malvids</taxon>
        <taxon>Malvales</taxon>
        <taxon>Malvaceae</taxon>
        <taxon>Malvoideae</taxon>
        <taxon>Gossypium</taxon>
    </lineage>
</organism>
<name>A0A0B0P7E6_GOSAR</name>
<dbReference type="Proteomes" id="UP000032142">
    <property type="component" value="Unassembled WGS sequence"/>
</dbReference>
<dbReference type="EMBL" id="KN417217">
    <property type="protein sequence ID" value="KHG20980.1"/>
    <property type="molecule type" value="Genomic_DNA"/>
</dbReference>
<proteinExistence type="predicted"/>
<accession>A0A0B0P7E6</accession>
<dbReference type="AlphaFoldDB" id="A0A0B0P7E6"/>
<evidence type="ECO:0000313" key="2">
    <source>
        <dbReference type="Proteomes" id="UP000032142"/>
    </source>
</evidence>
<gene>
    <name evidence="1" type="ORF">F383_27878</name>
</gene>
<sequence length="31" mass="3751">MISYKTLSGTWHRYVITCKTISRIWHCTSFM</sequence>
<keyword evidence="2" id="KW-1185">Reference proteome</keyword>
<reference evidence="2" key="1">
    <citation type="submission" date="2014-09" db="EMBL/GenBank/DDBJ databases">
        <authorList>
            <person name="Mudge J."/>
            <person name="Ramaraj T."/>
            <person name="Lindquist I.E."/>
            <person name="Bharti A.K."/>
            <person name="Sundararajan A."/>
            <person name="Cameron C.T."/>
            <person name="Woodward J.E."/>
            <person name="May G.D."/>
            <person name="Brubaker C."/>
            <person name="Broadhvest J."/>
            <person name="Wilkins T.A."/>
        </authorList>
    </citation>
    <scope>NUCLEOTIDE SEQUENCE</scope>
    <source>
        <strain evidence="2">cv. AKA8401</strain>
    </source>
</reference>
<protein>
    <submittedName>
        <fullName evidence="1">Uncharacterized protein</fullName>
    </submittedName>
</protein>